<gene>
    <name evidence="2" type="ORF">SAMN05444169_1224</name>
</gene>
<dbReference type="SUPFAM" id="SSF51126">
    <property type="entry name" value="Pectin lyase-like"/>
    <property type="match status" value="1"/>
</dbReference>
<dbReference type="InterPro" id="IPR011050">
    <property type="entry name" value="Pectin_lyase_fold/virulence"/>
</dbReference>
<dbReference type="PANTHER" id="PTHR38731">
    <property type="entry name" value="LIPL45-RELATED LIPOPROTEIN-RELATED"/>
    <property type="match status" value="1"/>
</dbReference>
<evidence type="ECO:0000313" key="3">
    <source>
        <dbReference type="Proteomes" id="UP000190675"/>
    </source>
</evidence>
<dbReference type="InterPro" id="IPR012332">
    <property type="entry name" value="Autotransporter_pectin_lyase_C"/>
</dbReference>
<protein>
    <submittedName>
        <fullName evidence="2">FecR family protein</fullName>
    </submittedName>
</protein>
<name>A0A1M5I2R0_9BRAD</name>
<feature type="domain" description="FecR protein" evidence="1">
    <location>
        <begin position="150"/>
        <end position="235"/>
    </location>
</feature>
<dbReference type="NCBIfam" id="TIGR01965">
    <property type="entry name" value="VCBS_repeat"/>
    <property type="match status" value="2"/>
</dbReference>
<dbReference type="InterPro" id="IPR010221">
    <property type="entry name" value="VCBS_dom"/>
</dbReference>
<dbReference type="OrthoDB" id="5593939at2"/>
<dbReference type="Proteomes" id="UP000190675">
    <property type="component" value="Chromosome I"/>
</dbReference>
<dbReference type="RefSeq" id="WP_079565185.1">
    <property type="nucleotide sequence ID" value="NZ_LT670818.1"/>
</dbReference>
<proteinExistence type="predicted"/>
<reference evidence="2 3" key="1">
    <citation type="submission" date="2016-11" db="EMBL/GenBank/DDBJ databases">
        <authorList>
            <person name="Jaros S."/>
            <person name="Januszkiewicz K."/>
            <person name="Wedrychowicz H."/>
        </authorList>
    </citation>
    <scope>NUCLEOTIDE SEQUENCE [LARGE SCALE GENOMIC DNA]</scope>
    <source>
        <strain evidence="2 3">GAS242</strain>
    </source>
</reference>
<dbReference type="PANTHER" id="PTHR38731:SF3">
    <property type="entry name" value="BLL6125 PROTEIN"/>
    <property type="match status" value="1"/>
</dbReference>
<sequence>MNYAGKFDANFAADGSGLHQQGHGHVETMTAHATHAPAGAIIVPDSQLLFNGDFKRSGVDLVLSHDHRELVLHDYFKGEKHAALSSPDGAHLTGDLVDALTGHTEYAQAGGGAAAAQVIGHVTKLAGTATVVRNGVSIILNNGDNVEKGDVVQSGSDSTLGITFIDGTVFGLSSNARMVLNEMVYDPNGSNNSSLISLVAGTISFVAGETAKHGDMKVDTPVATMGIRGTAVLVEIDFNVPGQGGAPDAKFQVLVEPDGTTGSYILFDKNTLTPIATVNQAGQQINISQGQVSITNSPLPPEIQKLITDVFSLKFTDNSNPKTFDHFTDVGIPQSLQPVSLPNGLSATPVIVNINFANNTTQQNPNAPGNSNPHIPGPPIAGIVDSAGHPTTVFLAAELAGKTHDTTDPDSVFLKVNWVDNNAGDVPSALVKFGGFTYQNAAHGDVTSTLNAQQLADIVATEINLVPVPDPGNKNHGSATITYSLPDNAFDFLAAGETVTLTYTVEVHNNFAANDEVTLLPFTITITGTNDVPVITSSAPTIAFSGGTSVPGGPLTTKVPTSGTLAFDDVDLTDTHTVSTALTGAVGVLNGVTLLNGVDKLPPGPLGLLEAALSASIANDSTGTGSGTIHWKLADLPVYVADFLSKGEILTLTYTVTLTDSQGATTTKNVIVTITGTDEAAVVWIDTKPVPESGALWSDPTNWETGTVPTANDDAIVITDQLHGLSPSFPVTIDAPAVAKSLTMNDFGTLPPQLINQSTLTIGGALNLSADSIVKNFGSISVGGLAEILNQSVLQNSGFITLADGGDFKTSVAIANSGTIEVSGGTLNILDVVDNFGGNLTVDDEARLTLNGAGIEGGTVTNSGEIDLTGAAVLENGWLGNSGTIDVSGLGNALHNEHVTANNGLEILSGGALTIDQDSTVTNTGMIRIDDGAAGIGELTIDDATIDGGSVLNSGAINLTGLGVLKNGSLSNFNFTLVSGLGNALHDETVAVGGALQIVSGGALIVDQGSTVFDPFSWEVVDGTLTLDDATINSGVVFNDPGGIIDLTGSAVVKNGSLFNFGQLNVSGAGNALHDETVTNGAALEVLSGGALLLDQGTAVTNAGGTITVDANATLTLDTATIGSGTLSISGTLDATGNGTLTDVGITNHGLIEATGGILTIDPAALVTLTNFGTLEANGGELDITGEPVINTGTLQAIGNSTLKLASLAVTNTGGIVTVGNGSTLDLTGVTINGGSLGNSGRIDLSGTGNALDKVTVTANHTLEILAAGLLLLDQGTTVANAGGTITVDGTARLVLNHATIDGGTIDDYNTVSGSVVAGLIDVTGDSTISGASLNYGDVKIEQGISLTLDNVAVTGTSIEVDSPVRSAPGDLILENGTTITDSQLTIDGNDLLTLKGATINGGVITDNGIIDAISGSNTIGAGTTVHNHGTIEATGGTLTIHGAIVNDGALKAEGGTLVIDGDVSGTGTAIIGNGGTLDLAGEDAQAITFDGPGTLKLEASSNFTGTVSGLASIDLAGTIVTSAYFDGSTLLVNGKPVTFDISVPAGDAVAFKSDGSGGTILKVLPQVLSVGAPAPVAGVEGAAIHLAFSDTVTGANLASFVIGEIPCGAVITDGTPGHTYTSGSADGSVDVASWNLSNLTITPADAANFTLKALVTAVDGYDYSLPETEIVVVSPTAPTVAPVAESGLEGTAIALDLGTTVNGLPGDTNSLASLVVSTIPAGATLSDGHGHSFTAVAGSTSVDVHDWTLSSLAIKPADATSFTLHVAATEHDAEGNLSATANGTEAVTVTPDVPMIVSETDPAEQAVIVVTPGMPIVLAPGSINNTLGLNTETFNGQSEGSHSNNGAGHGNFYSTALNATFSASGHAGVVDDSSSVTSAPFIGPLPGGTDTTNYLSIGGGASETITFGAEENAFGLYWGSVDSYNTIALYHGGTLVASYTGADIAPLLANGGQGSFASNGYVEFYGLPSFDKVVLGSTSNAFEIDNISAGSIPGPHAELAAPIAGTLSVSDAAVGDTLTASVLGDAVATYNGSTTLPGNVNLAGLINAGDVTFDTATSDGGTDVLHWTYNANNPDLDFLKSGDTLTLTFTAQVNNGLHTSVDQPLTITIAGTNTSADLSQFKFVNGTSQNDTFGDVHGNVTIFGAGGQDTFVFKSNFGNPTIADFNVNNDTINISHTLFTSVQAILASAQSANSGHDTVITDSHHDTITLLGVTVAQLQQHPSDFHLV</sequence>
<dbReference type="InterPro" id="IPR006860">
    <property type="entry name" value="FecR"/>
</dbReference>
<accession>A0A1M5I2R0</accession>
<evidence type="ECO:0000259" key="1">
    <source>
        <dbReference type="Pfam" id="PF04773"/>
    </source>
</evidence>
<organism evidence="2 3">
    <name type="scientific">Bradyrhizobium erythrophlei</name>
    <dbReference type="NCBI Taxonomy" id="1437360"/>
    <lineage>
        <taxon>Bacteria</taxon>
        <taxon>Pseudomonadati</taxon>
        <taxon>Pseudomonadota</taxon>
        <taxon>Alphaproteobacteria</taxon>
        <taxon>Hyphomicrobiales</taxon>
        <taxon>Nitrobacteraceae</taxon>
        <taxon>Bradyrhizobium</taxon>
    </lineage>
</organism>
<dbReference type="EMBL" id="LT670818">
    <property type="protein sequence ID" value="SHG22283.1"/>
    <property type="molecule type" value="Genomic_DNA"/>
</dbReference>
<evidence type="ECO:0000313" key="2">
    <source>
        <dbReference type="EMBL" id="SHG22283.1"/>
    </source>
</evidence>
<dbReference type="Gene3D" id="2.160.20.20">
    <property type="match status" value="1"/>
</dbReference>
<dbReference type="Pfam" id="PF04773">
    <property type="entry name" value="FecR"/>
    <property type="match status" value="1"/>
</dbReference>